<dbReference type="OrthoDB" id="6730379at2759"/>
<feature type="transmembrane region" description="Helical" evidence="6">
    <location>
        <begin position="222"/>
        <end position="247"/>
    </location>
</feature>
<dbReference type="SUPFAM" id="SSF103473">
    <property type="entry name" value="MFS general substrate transporter"/>
    <property type="match status" value="1"/>
</dbReference>
<dbReference type="Pfam" id="PF07690">
    <property type="entry name" value="MFS_1"/>
    <property type="match status" value="1"/>
</dbReference>
<comment type="caution">
    <text evidence="7">The sequence shown here is derived from an EMBL/GenBank/DDBJ whole genome shotgun (WGS) entry which is preliminary data.</text>
</comment>
<proteinExistence type="predicted"/>
<keyword evidence="3 6" id="KW-0812">Transmembrane</keyword>
<evidence type="ECO:0000256" key="3">
    <source>
        <dbReference type="ARBA" id="ARBA00022692"/>
    </source>
</evidence>
<feature type="transmembrane region" description="Helical" evidence="6">
    <location>
        <begin position="421"/>
        <end position="440"/>
    </location>
</feature>
<keyword evidence="4 6" id="KW-1133">Transmembrane helix</keyword>
<dbReference type="OMA" id="RKIDMYM"/>
<dbReference type="RefSeq" id="XP_034013671.1">
    <property type="nucleotide sequence ID" value="XM_034154287.1"/>
</dbReference>
<feature type="transmembrane region" description="Helical" evidence="6">
    <location>
        <begin position="73"/>
        <end position="93"/>
    </location>
</feature>
<evidence type="ECO:0000313" key="7">
    <source>
        <dbReference type="EMBL" id="KAA8905285.1"/>
    </source>
</evidence>
<feature type="transmembrane region" description="Helical" evidence="6">
    <location>
        <begin position="362"/>
        <end position="382"/>
    </location>
</feature>
<feature type="transmembrane region" description="Helical" evidence="6">
    <location>
        <begin position="137"/>
        <end position="159"/>
    </location>
</feature>
<gene>
    <name evidence="7" type="ORF">DIURU_001713</name>
</gene>
<dbReference type="InterPro" id="IPR011701">
    <property type="entry name" value="MFS"/>
</dbReference>
<comment type="subcellular location">
    <subcellularLocation>
        <location evidence="1">Membrane</location>
        <topology evidence="1">Multi-pass membrane protein</topology>
    </subcellularLocation>
</comment>
<reference evidence="7 8" key="1">
    <citation type="submission" date="2019-07" db="EMBL/GenBank/DDBJ databases">
        <title>Genome assembly of two rare yeast pathogens: Diutina rugosa and Trichomonascus ciferrii.</title>
        <authorList>
            <person name="Mixao V."/>
            <person name="Saus E."/>
            <person name="Hansen A."/>
            <person name="Lass-Flor C."/>
            <person name="Gabaldon T."/>
        </authorList>
    </citation>
    <scope>NUCLEOTIDE SEQUENCE [LARGE SCALE GENOMIC DNA]</scope>
    <source>
        <strain evidence="7 8">CBS 613</strain>
    </source>
</reference>
<feature type="transmembrane region" description="Helical" evidence="6">
    <location>
        <begin position="388"/>
        <end position="409"/>
    </location>
</feature>
<protein>
    <recommendedName>
        <fullName evidence="9">Major facilitator superfamily (MFS) profile domain-containing protein</fullName>
    </recommendedName>
</protein>
<feature type="transmembrane region" description="Helical" evidence="6">
    <location>
        <begin position="452"/>
        <end position="475"/>
    </location>
</feature>
<feature type="transmembrane region" description="Helical" evidence="6">
    <location>
        <begin position="165"/>
        <end position="184"/>
    </location>
</feature>
<evidence type="ECO:0000256" key="5">
    <source>
        <dbReference type="ARBA" id="ARBA00023136"/>
    </source>
</evidence>
<accession>A0A642UU31</accession>
<keyword evidence="8" id="KW-1185">Reference proteome</keyword>
<dbReference type="Proteomes" id="UP000449547">
    <property type="component" value="Unassembled WGS sequence"/>
</dbReference>
<dbReference type="Gene3D" id="1.20.1250.20">
    <property type="entry name" value="MFS general substrate transporter like domains"/>
    <property type="match status" value="1"/>
</dbReference>
<dbReference type="AlphaFoldDB" id="A0A642UU31"/>
<dbReference type="PANTHER" id="PTHR43791:SF1">
    <property type="entry name" value="ALLANTOATE PERMEASE"/>
    <property type="match status" value="1"/>
</dbReference>
<dbReference type="GO" id="GO:0016020">
    <property type="term" value="C:membrane"/>
    <property type="evidence" value="ECO:0007669"/>
    <property type="project" value="UniProtKB-SubCell"/>
</dbReference>
<evidence type="ECO:0000256" key="6">
    <source>
        <dbReference type="SAM" id="Phobius"/>
    </source>
</evidence>
<dbReference type="PANTHER" id="PTHR43791">
    <property type="entry name" value="PERMEASE-RELATED"/>
    <property type="match status" value="1"/>
</dbReference>
<evidence type="ECO:0000313" key="8">
    <source>
        <dbReference type="Proteomes" id="UP000449547"/>
    </source>
</evidence>
<keyword evidence="5 6" id="KW-0472">Membrane</keyword>
<dbReference type="VEuPathDB" id="FungiDB:DIURU_001713"/>
<feature type="transmembrane region" description="Helical" evidence="6">
    <location>
        <begin position="196"/>
        <end position="216"/>
    </location>
</feature>
<evidence type="ECO:0000256" key="1">
    <source>
        <dbReference type="ARBA" id="ARBA00004141"/>
    </source>
</evidence>
<name>A0A642UU31_DIURU</name>
<sequence length="515" mass="58929">MKEKISSRTTSVVVSFEDESGYTPELTVIRSPRTGEKQEGDIALKYAEQRIEVTPEEDKRLLRKIDMYIQPPMILIIILQFIAKVTTTAALMLGFREALGMHGDMYPWVASSFYLGYLVFTPIGVRCLQRFPASKTLAIFIMLWGADLCLMAIPAYASFITWRTILGMLESAVLPGCMIVVGQWYKAEEQLFRTTLFYASMGFGGLLGDAMAYGLYKHQYSYLIPGWQVCFIIMGPITILYGVFYFFHMPDNPSKAWFLNEREKQMVVERIRENQQGFGNPKWKWYQFRECLMDVQVWLFFLFGVFNNIGNGGLQNFSVLLLEGMGFKDEMQILMDMPCYAFQIVACMGLSYCERYIKSRMAVCTFGAVIYMIALILIAYGPSDNAKYGGYVINTISLLPGACLLSCFASNVAGHTKKVTFNSFFLIGYCVGNLIGPQTFKESEEPFYQTAKTTMMCSAVLSLFFIMCIWAVYVVRNWRKEKLVGTEIYNKFANMENVEFGDFTDMENPLFRYSW</sequence>
<feature type="transmembrane region" description="Helical" evidence="6">
    <location>
        <begin position="331"/>
        <end position="350"/>
    </location>
</feature>
<feature type="transmembrane region" description="Helical" evidence="6">
    <location>
        <begin position="105"/>
        <end position="125"/>
    </location>
</feature>
<dbReference type="EMBL" id="SWFT01000050">
    <property type="protein sequence ID" value="KAA8905285.1"/>
    <property type="molecule type" value="Genomic_DNA"/>
</dbReference>
<dbReference type="GeneID" id="54780366"/>
<dbReference type="InterPro" id="IPR036259">
    <property type="entry name" value="MFS_trans_sf"/>
</dbReference>
<evidence type="ECO:0000256" key="2">
    <source>
        <dbReference type="ARBA" id="ARBA00022448"/>
    </source>
</evidence>
<evidence type="ECO:0008006" key="9">
    <source>
        <dbReference type="Google" id="ProtNLM"/>
    </source>
</evidence>
<dbReference type="GO" id="GO:0022857">
    <property type="term" value="F:transmembrane transporter activity"/>
    <property type="evidence" value="ECO:0007669"/>
    <property type="project" value="InterPro"/>
</dbReference>
<organism evidence="7 8">
    <name type="scientific">Diutina rugosa</name>
    <name type="common">Yeast</name>
    <name type="synonym">Candida rugosa</name>
    <dbReference type="NCBI Taxonomy" id="5481"/>
    <lineage>
        <taxon>Eukaryota</taxon>
        <taxon>Fungi</taxon>
        <taxon>Dikarya</taxon>
        <taxon>Ascomycota</taxon>
        <taxon>Saccharomycotina</taxon>
        <taxon>Pichiomycetes</taxon>
        <taxon>Debaryomycetaceae</taxon>
        <taxon>Diutina</taxon>
    </lineage>
</organism>
<feature type="transmembrane region" description="Helical" evidence="6">
    <location>
        <begin position="291"/>
        <end position="311"/>
    </location>
</feature>
<evidence type="ECO:0000256" key="4">
    <source>
        <dbReference type="ARBA" id="ARBA00022989"/>
    </source>
</evidence>
<keyword evidence="2" id="KW-0813">Transport</keyword>